<protein>
    <submittedName>
        <fullName evidence="7">Rhomboid family intramembrane serine protease</fullName>
        <ecNumber evidence="7">3.4.21.105</ecNumber>
    </submittedName>
</protein>
<keyword evidence="3 5" id="KW-1133">Transmembrane helix</keyword>
<evidence type="ECO:0000256" key="2">
    <source>
        <dbReference type="ARBA" id="ARBA00022692"/>
    </source>
</evidence>
<sequence>MRWIDKLERRHGDLAIPNLINIVLIGQLVVWFVVMFISTFPLEFFPLIRSGLLHGQVWRAVTFIFVPTLTTSPLALLLELYFYWWIGNALTRAWGDFRFTVYWVTGMIGAVLSCLATGAAGTAGLFYSLFFAYAWLWPEQRILLFFILPLKIKWVGWASAILWGLNFLTGSLSVKVSLLFGLAGFFLFFGRELYDWCRDTILDYKRRKEWENRWK</sequence>
<evidence type="ECO:0000313" key="7">
    <source>
        <dbReference type="EMBL" id="HJB41120.1"/>
    </source>
</evidence>
<evidence type="ECO:0000313" key="8">
    <source>
        <dbReference type="Proteomes" id="UP000886803"/>
    </source>
</evidence>
<dbReference type="GO" id="GO:0006508">
    <property type="term" value="P:proteolysis"/>
    <property type="evidence" value="ECO:0007669"/>
    <property type="project" value="UniProtKB-KW"/>
</dbReference>
<feature type="transmembrane region" description="Helical" evidence="5">
    <location>
        <begin position="142"/>
        <end position="165"/>
    </location>
</feature>
<dbReference type="EC" id="3.4.21.105" evidence="7"/>
<proteinExistence type="predicted"/>
<dbReference type="InterPro" id="IPR035952">
    <property type="entry name" value="Rhomboid-like_sf"/>
</dbReference>
<evidence type="ECO:0000256" key="4">
    <source>
        <dbReference type="ARBA" id="ARBA00023136"/>
    </source>
</evidence>
<dbReference type="GO" id="GO:0016020">
    <property type="term" value="C:membrane"/>
    <property type="evidence" value="ECO:0007669"/>
    <property type="project" value="UniProtKB-SubCell"/>
</dbReference>
<keyword evidence="7" id="KW-0645">Protease</keyword>
<dbReference type="Proteomes" id="UP000886803">
    <property type="component" value="Unassembled WGS sequence"/>
</dbReference>
<dbReference type="SUPFAM" id="SSF144091">
    <property type="entry name" value="Rhomboid-like"/>
    <property type="match status" value="1"/>
</dbReference>
<dbReference type="Gene3D" id="1.20.1540.10">
    <property type="entry name" value="Rhomboid-like"/>
    <property type="match status" value="1"/>
</dbReference>
<comment type="caution">
    <text evidence="7">The sequence shown here is derived from an EMBL/GenBank/DDBJ whole genome shotgun (WGS) entry which is preliminary data.</text>
</comment>
<evidence type="ECO:0000259" key="6">
    <source>
        <dbReference type="Pfam" id="PF01694"/>
    </source>
</evidence>
<evidence type="ECO:0000256" key="1">
    <source>
        <dbReference type="ARBA" id="ARBA00004141"/>
    </source>
</evidence>
<comment type="subcellular location">
    <subcellularLocation>
        <location evidence="1">Membrane</location>
        <topology evidence="1">Multi-pass membrane protein</topology>
    </subcellularLocation>
</comment>
<keyword evidence="7" id="KW-0378">Hydrolase</keyword>
<dbReference type="EMBL" id="DWYG01000014">
    <property type="protein sequence ID" value="HJB41120.1"/>
    <property type="molecule type" value="Genomic_DNA"/>
</dbReference>
<dbReference type="Pfam" id="PF01694">
    <property type="entry name" value="Rhomboid"/>
    <property type="match status" value="1"/>
</dbReference>
<evidence type="ECO:0000256" key="3">
    <source>
        <dbReference type="ARBA" id="ARBA00022989"/>
    </source>
</evidence>
<evidence type="ECO:0000256" key="5">
    <source>
        <dbReference type="SAM" id="Phobius"/>
    </source>
</evidence>
<feature type="transmembrane region" description="Helical" evidence="5">
    <location>
        <begin position="20"/>
        <end position="45"/>
    </location>
</feature>
<keyword evidence="2 5" id="KW-0812">Transmembrane</keyword>
<organism evidence="7 8">
    <name type="scientific">Candidatus Gemmiger avicola</name>
    <dbReference type="NCBI Taxonomy" id="2838605"/>
    <lineage>
        <taxon>Bacteria</taxon>
        <taxon>Bacillati</taxon>
        <taxon>Bacillota</taxon>
        <taxon>Clostridia</taxon>
        <taxon>Eubacteriales</taxon>
        <taxon>Gemmiger</taxon>
    </lineage>
</organism>
<feature type="transmembrane region" description="Helical" evidence="5">
    <location>
        <begin position="171"/>
        <end position="189"/>
    </location>
</feature>
<keyword evidence="4 5" id="KW-0472">Membrane</keyword>
<feature type="domain" description="Peptidase S54 rhomboid" evidence="6">
    <location>
        <begin position="55"/>
        <end position="185"/>
    </location>
</feature>
<reference evidence="7" key="1">
    <citation type="journal article" date="2021" name="PeerJ">
        <title>Extensive microbial diversity within the chicken gut microbiome revealed by metagenomics and culture.</title>
        <authorList>
            <person name="Gilroy R."/>
            <person name="Ravi A."/>
            <person name="Getino M."/>
            <person name="Pursley I."/>
            <person name="Horton D.L."/>
            <person name="Alikhan N.F."/>
            <person name="Baker D."/>
            <person name="Gharbi K."/>
            <person name="Hall N."/>
            <person name="Watson M."/>
            <person name="Adriaenssens E.M."/>
            <person name="Foster-Nyarko E."/>
            <person name="Jarju S."/>
            <person name="Secka A."/>
            <person name="Antonio M."/>
            <person name="Oren A."/>
            <person name="Chaudhuri R.R."/>
            <person name="La Ragione R."/>
            <person name="Hildebrand F."/>
            <person name="Pallen M.J."/>
        </authorList>
    </citation>
    <scope>NUCLEOTIDE SEQUENCE</scope>
    <source>
        <strain evidence="7">ChiBcec8-13705</strain>
    </source>
</reference>
<dbReference type="InterPro" id="IPR022764">
    <property type="entry name" value="Peptidase_S54_rhomboid_dom"/>
</dbReference>
<dbReference type="AlphaFoldDB" id="A0A9D2S3A6"/>
<dbReference type="GO" id="GO:0004252">
    <property type="term" value="F:serine-type endopeptidase activity"/>
    <property type="evidence" value="ECO:0007669"/>
    <property type="project" value="InterPro"/>
</dbReference>
<reference evidence="7" key="2">
    <citation type="submission" date="2021-04" db="EMBL/GenBank/DDBJ databases">
        <authorList>
            <person name="Gilroy R."/>
        </authorList>
    </citation>
    <scope>NUCLEOTIDE SEQUENCE</scope>
    <source>
        <strain evidence="7">ChiBcec8-13705</strain>
    </source>
</reference>
<gene>
    <name evidence="7" type="ORF">H9945_01310</name>
</gene>
<name>A0A9D2S3A6_9FIRM</name>
<accession>A0A9D2S3A6</accession>
<feature type="transmembrane region" description="Helical" evidence="5">
    <location>
        <begin position="57"/>
        <end position="86"/>
    </location>
</feature>